<evidence type="ECO:0000256" key="5">
    <source>
        <dbReference type="ARBA" id="ARBA00023002"/>
    </source>
</evidence>
<dbReference type="Gene3D" id="1.10.630.10">
    <property type="entry name" value="Cytochrome P450"/>
    <property type="match status" value="1"/>
</dbReference>
<dbReference type="InterPro" id="IPR036291">
    <property type="entry name" value="NAD(P)-bd_dom_sf"/>
</dbReference>
<dbReference type="OrthoDB" id="1470350at2759"/>
<reference evidence="10" key="1">
    <citation type="submission" date="2020-05" db="EMBL/GenBank/DDBJ databases">
        <title>Mycena genomes resolve the evolution of fungal bioluminescence.</title>
        <authorList>
            <person name="Tsai I.J."/>
        </authorList>
    </citation>
    <scope>NUCLEOTIDE SEQUENCE</scope>
    <source>
        <strain evidence="10">160909Yilan</strain>
    </source>
</reference>
<dbReference type="PRINTS" id="PR00463">
    <property type="entry name" value="EP450I"/>
</dbReference>
<evidence type="ECO:0000256" key="8">
    <source>
        <dbReference type="PIRSR" id="PIRSR602401-1"/>
    </source>
</evidence>
<comment type="cofactor">
    <cofactor evidence="1 8">
        <name>heme</name>
        <dbReference type="ChEBI" id="CHEBI:30413"/>
    </cofactor>
</comment>
<organism evidence="10 11">
    <name type="scientific">Mycena sanguinolenta</name>
    <dbReference type="NCBI Taxonomy" id="230812"/>
    <lineage>
        <taxon>Eukaryota</taxon>
        <taxon>Fungi</taxon>
        <taxon>Dikarya</taxon>
        <taxon>Basidiomycota</taxon>
        <taxon>Agaricomycotina</taxon>
        <taxon>Agaricomycetes</taxon>
        <taxon>Agaricomycetidae</taxon>
        <taxon>Agaricales</taxon>
        <taxon>Marasmiineae</taxon>
        <taxon>Mycenaceae</taxon>
        <taxon>Mycena</taxon>
    </lineage>
</organism>
<keyword evidence="3 8" id="KW-0349">Heme</keyword>
<sequence>MELPPGLAYLAEELPLTLLPSAITYVCLTHLIPLLDVGIPPLPLWSRVLFAIIAQPVGVVLSYVYKGFQHSRDAASRGAVHIPVVPDKSLAGLSLVSAMKNSAYPGDFLLKWSDDYGLGETVMARALYDGVVFTTEPEYIKAILATEFDNYWKGPAATRLGQSLLGFGVFNTDDEMWKFHRTMSRPFFNRERISDFDIFDRHTNGTLSHMKRRLAEGHAIDFQDCVARFTLDSATDFLFGKSVDSISAGLPYPESASFLNSADFLNHPSNTYVKAFNQGQLLMLERAAFVTRWPLAEFWKDRVKPHRQITDAYIEPILNVALEKKKSGQQDDKEVIRDSIFNILLAGRDTTAATLTFAVYMLAEHPDIADRLRKEILDVVGSSRMPTYDDLRIMKYLRAFINETLRLYPPVPFDSRTSKKATVWPPSKPGDKPLYIPPKTRIRYCVFLMHRRTDLWGPDALTFDPDRFLDERVRKYLTPNPFIFLPFNAGPRICLGQQFAYHEASFFLVRLLQTFSSFSLAPDAQPESTQPPASWKSARGTQATEKIMLGRHLTMFSKGGLWVRMKPVAAEPLCPDYRVFATSRRLETMDELSAIGIETFVLDVTDGETIRSMKDEISARTGGSLDILVNNAGRAPPAAVSDLDMSDVRALFETNLFGPMCMVQQFLPLPYCFRESVRSEYGQSRSHSAVAIPCLIQRK</sequence>
<dbReference type="InterPro" id="IPR036396">
    <property type="entry name" value="Cyt_P450_sf"/>
</dbReference>
<evidence type="ECO:0008006" key="12">
    <source>
        <dbReference type="Google" id="ProtNLM"/>
    </source>
</evidence>
<keyword evidence="11" id="KW-1185">Reference proteome</keyword>
<protein>
    <recommendedName>
        <fullName evidence="12">Cytochrome P450</fullName>
    </recommendedName>
</protein>
<dbReference type="SUPFAM" id="SSF51735">
    <property type="entry name" value="NAD(P)-binding Rossmann-fold domains"/>
    <property type="match status" value="1"/>
</dbReference>
<evidence type="ECO:0000256" key="9">
    <source>
        <dbReference type="RuleBase" id="RU000461"/>
    </source>
</evidence>
<evidence type="ECO:0000256" key="7">
    <source>
        <dbReference type="ARBA" id="ARBA00023033"/>
    </source>
</evidence>
<evidence type="ECO:0000313" key="10">
    <source>
        <dbReference type="EMBL" id="KAF7373934.1"/>
    </source>
</evidence>
<evidence type="ECO:0000313" key="11">
    <source>
        <dbReference type="Proteomes" id="UP000623467"/>
    </source>
</evidence>
<evidence type="ECO:0000256" key="4">
    <source>
        <dbReference type="ARBA" id="ARBA00022723"/>
    </source>
</evidence>
<dbReference type="AlphaFoldDB" id="A0A8H6ZAH1"/>
<keyword evidence="6 8" id="KW-0408">Iron</keyword>
<dbReference type="GO" id="GO:0004497">
    <property type="term" value="F:monooxygenase activity"/>
    <property type="evidence" value="ECO:0007669"/>
    <property type="project" value="UniProtKB-KW"/>
</dbReference>
<dbReference type="GO" id="GO:0016705">
    <property type="term" value="F:oxidoreductase activity, acting on paired donors, with incorporation or reduction of molecular oxygen"/>
    <property type="evidence" value="ECO:0007669"/>
    <property type="project" value="InterPro"/>
</dbReference>
<name>A0A8H6ZAH1_9AGAR</name>
<keyword evidence="7 9" id="KW-0503">Monooxygenase</keyword>
<accession>A0A8H6ZAH1</accession>
<dbReference type="InterPro" id="IPR001128">
    <property type="entry name" value="Cyt_P450"/>
</dbReference>
<dbReference type="InterPro" id="IPR017972">
    <property type="entry name" value="Cyt_P450_CS"/>
</dbReference>
<dbReference type="InterPro" id="IPR002401">
    <property type="entry name" value="Cyt_P450_E_grp-I"/>
</dbReference>
<dbReference type="PROSITE" id="PS00086">
    <property type="entry name" value="CYTOCHROME_P450"/>
    <property type="match status" value="1"/>
</dbReference>
<dbReference type="PANTHER" id="PTHR24287">
    <property type="entry name" value="P450, PUTATIVE (EUROFUNG)-RELATED"/>
    <property type="match status" value="1"/>
</dbReference>
<dbReference type="GO" id="GO:0005506">
    <property type="term" value="F:iron ion binding"/>
    <property type="evidence" value="ECO:0007669"/>
    <property type="project" value="InterPro"/>
</dbReference>
<feature type="binding site" description="axial binding residue" evidence="8">
    <location>
        <position position="494"/>
    </location>
    <ligand>
        <name>heme</name>
        <dbReference type="ChEBI" id="CHEBI:30413"/>
    </ligand>
    <ligandPart>
        <name>Fe</name>
        <dbReference type="ChEBI" id="CHEBI:18248"/>
    </ligandPart>
</feature>
<gene>
    <name evidence="10" type="ORF">MSAN_00605800</name>
</gene>
<dbReference type="Proteomes" id="UP000623467">
    <property type="component" value="Unassembled WGS sequence"/>
</dbReference>
<dbReference type="PANTHER" id="PTHR24287:SF1">
    <property type="entry name" value="P450, PUTATIVE (EUROFUNG)-RELATED"/>
    <property type="match status" value="1"/>
</dbReference>
<comment type="similarity">
    <text evidence="2 9">Belongs to the cytochrome P450 family.</text>
</comment>
<dbReference type="InterPro" id="IPR002347">
    <property type="entry name" value="SDR_fam"/>
</dbReference>
<keyword evidence="5 9" id="KW-0560">Oxidoreductase</keyword>
<proteinExistence type="inferred from homology"/>
<dbReference type="InterPro" id="IPR047146">
    <property type="entry name" value="Cyt_P450_E_CYP52_fungi"/>
</dbReference>
<dbReference type="GO" id="GO:0020037">
    <property type="term" value="F:heme binding"/>
    <property type="evidence" value="ECO:0007669"/>
    <property type="project" value="InterPro"/>
</dbReference>
<comment type="caution">
    <text evidence="10">The sequence shown here is derived from an EMBL/GenBank/DDBJ whole genome shotgun (WGS) entry which is preliminary data.</text>
</comment>
<evidence type="ECO:0000256" key="3">
    <source>
        <dbReference type="ARBA" id="ARBA00022617"/>
    </source>
</evidence>
<dbReference type="Pfam" id="PF00106">
    <property type="entry name" value="adh_short"/>
    <property type="match status" value="1"/>
</dbReference>
<dbReference type="Gene3D" id="3.40.50.720">
    <property type="entry name" value="NAD(P)-binding Rossmann-like Domain"/>
    <property type="match status" value="1"/>
</dbReference>
<evidence type="ECO:0000256" key="6">
    <source>
        <dbReference type="ARBA" id="ARBA00023004"/>
    </source>
</evidence>
<dbReference type="Pfam" id="PF00067">
    <property type="entry name" value="p450"/>
    <property type="match status" value="1"/>
</dbReference>
<dbReference type="PRINTS" id="PR00385">
    <property type="entry name" value="P450"/>
</dbReference>
<keyword evidence="4 8" id="KW-0479">Metal-binding</keyword>
<dbReference type="CDD" id="cd11063">
    <property type="entry name" value="CYP52"/>
    <property type="match status" value="1"/>
</dbReference>
<evidence type="ECO:0000256" key="1">
    <source>
        <dbReference type="ARBA" id="ARBA00001971"/>
    </source>
</evidence>
<evidence type="ECO:0000256" key="2">
    <source>
        <dbReference type="ARBA" id="ARBA00010617"/>
    </source>
</evidence>
<dbReference type="EMBL" id="JACAZH010000003">
    <property type="protein sequence ID" value="KAF7373934.1"/>
    <property type="molecule type" value="Genomic_DNA"/>
</dbReference>
<dbReference type="SUPFAM" id="SSF48264">
    <property type="entry name" value="Cytochrome P450"/>
    <property type="match status" value="1"/>
</dbReference>